<evidence type="ECO:0000313" key="7">
    <source>
        <dbReference type="Proteomes" id="UP000000268"/>
    </source>
</evidence>
<protein>
    <submittedName>
        <fullName evidence="6">Alcohol dehydrogenase</fullName>
    </submittedName>
</protein>
<comment type="similarity">
    <text evidence="1">Belongs to the iron-containing alcohol dehydrogenase family.</text>
</comment>
<accession>B0C5C9</accession>
<dbReference type="InterPro" id="IPR001670">
    <property type="entry name" value="ADH_Fe/GldA"/>
</dbReference>
<evidence type="ECO:0000259" key="5">
    <source>
        <dbReference type="Pfam" id="PF25137"/>
    </source>
</evidence>
<dbReference type="GO" id="GO:0046872">
    <property type="term" value="F:metal ion binding"/>
    <property type="evidence" value="ECO:0007669"/>
    <property type="project" value="InterPro"/>
</dbReference>
<dbReference type="STRING" id="329726.AM1_1335"/>
<dbReference type="PANTHER" id="PTHR11496:SF102">
    <property type="entry name" value="ALCOHOL DEHYDROGENASE 4"/>
    <property type="match status" value="1"/>
</dbReference>
<keyword evidence="3" id="KW-0520">NAD</keyword>
<dbReference type="Pfam" id="PF00465">
    <property type="entry name" value="Fe-ADH"/>
    <property type="match status" value="1"/>
</dbReference>
<gene>
    <name evidence="6" type="ordered locus">AM1_1335</name>
</gene>
<reference evidence="6 7" key="1">
    <citation type="journal article" date="2008" name="Proc. Natl. Acad. Sci. U.S.A.">
        <title>Niche adaptation and genome expansion in the chlorophyll d-producing cyanobacterium Acaryochloris marina.</title>
        <authorList>
            <person name="Swingley W.D."/>
            <person name="Chen M."/>
            <person name="Cheung P.C."/>
            <person name="Conrad A.L."/>
            <person name="Dejesa L.C."/>
            <person name="Hao J."/>
            <person name="Honchak B.M."/>
            <person name="Karbach L.E."/>
            <person name="Kurdoglu A."/>
            <person name="Lahiri S."/>
            <person name="Mastrian S.D."/>
            <person name="Miyashita H."/>
            <person name="Page L."/>
            <person name="Ramakrishna P."/>
            <person name="Satoh S."/>
            <person name="Sattley W.M."/>
            <person name="Shimada Y."/>
            <person name="Taylor H.L."/>
            <person name="Tomo T."/>
            <person name="Tsuchiya T."/>
            <person name="Wang Z.T."/>
            <person name="Raymond J."/>
            <person name="Mimuro M."/>
            <person name="Blankenship R.E."/>
            <person name="Touchman J.W."/>
        </authorList>
    </citation>
    <scope>NUCLEOTIDE SEQUENCE [LARGE SCALE GENOMIC DNA]</scope>
    <source>
        <strain evidence="7">MBIC 11017</strain>
    </source>
</reference>
<dbReference type="SUPFAM" id="SSF56796">
    <property type="entry name" value="Dehydroquinate synthase-like"/>
    <property type="match status" value="1"/>
</dbReference>
<dbReference type="HOGENOM" id="CLU_007207_0_0_3"/>
<proteinExistence type="inferred from homology"/>
<dbReference type="OrthoDB" id="9804734at2"/>
<evidence type="ECO:0000256" key="3">
    <source>
        <dbReference type="ARBA" id="ARBA00023027"/>
    </source>
</evidence>
<keyword evidence="7" id="KW-1185">Reference proteome</keyword>
<dbReference type="CDD" id="cd08189">
    <property type="entry name" value="Fe-ADH-like"/>
    <property type="match status" value="1"/>
</dbReference>
<dbReference type="Pfam" id="PF25137">
    <property type="entry name" value="ADH_Fe_C"/>
    <property type="match status" value="1"/>
</dbReference>
<feature type="domain" description="Fe-containing alcohol dehydrogenase-like C-terminal" evidence="5">
    <location>
        <begin position="200"/>
        <end position="391"/>
    </location>
</feature>
<name>B0C5C9_ACAM1</name>
<dbReference type="InterPro" id="IPR039697">
    <property type="entry name" value="Alcohol_dehydrogenase_Fe"/>
</dbReference>
<evidence type="ECO:0000313" key="6">
    <source>
        <dbReference type="EMBL" id="ABW26369.1"/>
    </source>
</evidence>
<organism evidence="6 7">
    <name type="scientific">Acaryochloris marina (strain MBIC 11017)</name>
    <dbReference type="NCBI Taxonomy" id="329726"/>
    <lineage>
        <taxon>Bacteria</taxon>
        <taxon>Bacillati</taxon>
        <taxon>Cyanobacteriota</taxon>
        <taxon>Cyanophyceae</taxon>
        <taxon>Acaryochloridales</taxon>
        <taxon>Acaryochloridaceae</taxon>
        <taxon>Acaryochloris</taxon>
    </lineage>
</organism>
<feature type="domain" description="Alcohol dehydrogenase iron-type/glycerol dehydrogenase GldA" evidence="4">
    <location>
        <begin position="25"/>
        <end position="188"/>
    </location>
</feature>
<dbReference type="EMBL" id="CP000828">
    <property type="protein sequence ID" value="ABW26369.1"/>
    <property type="molecule type" value="Genomic_DNA"/>
</dbReference>
<dbReference type="FunFam" id="1.20.1090.10:FF:000001">
    <property type="entry name" value="Aldehyde-alcohol dehydrogenase"/>
    <property type="match status" value="1"/>
</dbReference>
<dbReference type="InterPro" id="IPR018211">
    <property type="entry name" value="ADH_Fe_CS"/>
</dbReference>
<dbReference type="Gene3D" id="3.40.50.1970">
    <property type="match status" value="1"/>
</dbReference>
<dbReference type="AlphaFoldDB" id="B0C5C9"/>
<dbReference type="Gene3D" id="1.20.1090.10">
    <property type="entry name" value="Dehydroquinate synthase-like - alpha domain"/>
    <property type="match status" value="1"/>
</dbReference>
<dbReference type="PROSITE" id="PS00060">
    <property type="entry name" value="ADH_IRON_2"/>
    <property type="match status" value="1"/>
</dbReference>
<keyword evidence="2" id="KW-0560">Oxidoreductase</keyword>
<evidence type="ECO:0000256" key="1">
    <source>
        <dbReference type="ARBA" id="ARBA00007358"/>
    </source>
</evidence>
<dbReference type="KEGG" id="amr:AM1_1335"/>
<dbReference type="PANTHER" id="PTHR11496">
    <property type="entry name" value="ALCOHOL DEHYDROGENASE"/>
    <property type="match status" value="1"/>
</dbReference>
<evidence type="ECO:0000256" key="2">
    <source>
        <dbReference type="ARBA" id="ARBA00023002"/>
    </source>
</evidence>
<dbReference type="InterPro" id="IPR056798">
    <property type="entry name" value="ADH_Fe_C"/>
</dbReference>
<evidence type="ECO:0000259" key="4">
    <source>
        <dbReference type="Pfam" id="PF00465"/>
    </source>
</evidence>
<sequence length="411" mass="44515">MLKRLTNLSLKMFTVLFPSEKPLLFTGANSTIQLASLAQASGSKRPLLVTEKFLLQLGLLDEVLEYFKNEGCEVTIFDGIIPNPTYEVIEEGIRACQKNDCDSVFAVGGGSTIDAAKVIAACYSNEVGVEQVVGLLKVKKPTLPFYTVPTTSGTGSEVTNSAVISETTTHQKKFVVDPKLIPSAAALDANMLKSLPPHITAATGMDALTHAIESYSSVNRFSDAERDAKLAIKLLLEYLPVVYEDENNPEARQLVALASFLAGYSFNKSGLGYVHAISHQISAHYNTPHGLTNAVILPKILRFNKTVCADRFANLERMLSGTSAGSDEQLADRFIARVDALGQQLNIPSGFKELEAKHFDAITSKALLEAKSFYAVPRLMNRAQCKEILASISEGVKAESPITQQLASITI</sequence>
<dbReference type="GO" id="GO:0004022">
    <property type="term" value="F:alcohol dehydrogenase (NAD+) activity"/>
    <property type="evidence" value="ECO:0007669"/>
    <property type="project" value="UniProtKB-ARBA"/>
</dbReference>
<dbReference type="FunFam" id="3.40.50.1970:FF:000003">
    <property type="entry name" value="Alcohol dehydrogenase, iron-containing"/>
    <property type="match status" value="1"/>
</dbReference>
<dbReference type="Proteomes" id="UP000000268">
    <property type="component" value="Chromosome"/>
</dbReference>
<dbReference type="eggNOG" id="COG1454">
    <property type="taxonomic scope" value="Bacteria"/>
</dbReference>